<comment type="pathway">
    <text evidence="7">Cofactor biosynthesis; pyridoxine 5'-phosphate biosynthesis; pyridoxine 5'-phosphate from D-erythrose 4-phosphate: step 4/5.</text>
</comment>
<dbReference type="HAMAP" id="MF_00536">
    <property type="entry name" value="PdxA"/>
    <property type="match status" value="1"/>
</dbReference>
<dbReference type="NCBIfam" id="TIGR00557">
    <property type="entry name" value="pdxA"/>
    <property type="match status" value="1"/>
</dbReference>
<gene>
    <name evidence="7" type="primary">pdxA</name>
    <name evidence="8" type="ORF">BXY53_1588</name>
</gene>
<evidence type="ECO:0000256" key="7">
    <source>
        <dbReference type="HAMAP-Rule" id="MF_00536"/>
    </source>
</evidence>
<keyword evidence="4 7" id="KW-0560">Oxidoreductase</keyword>
<dbReference type="InterPro" id="IPR037510">
    <property type="entry name" value="PdxA"/>
</dbReference>
<dbReference type="Pfam" id="PF04166">
    <property type="entry name" value="PdxA"/>
    <property type="match status" value="1"/>
</dbReference>
<keyword evidence="3 7" id="KW-0521">NADP</keyword>
<keyword evidence="7" id="KW-0460">Magnesium</keyword>
<organism evidence="8 9">
    <name type="scientific">Dichotomicrobium thermohalophilum</name>
    <dbReference type="NCBI Taxonomy" id="933063"/>
    <lineage>
        <taxon>Bacteria</taxon>
        <taxon>Pseudomonadati</taxon>
        <taxon>Pseudomonadota</taxon>
        <taxon>Alphaproteobacteria</taxon>
        <taxon>Hyphomicrobiales</taxon>
        <taxon>Hyphomicrobiaceae</taxon>
        <taxon>Dichotomicrobium</taxon>
    </lineage>
</organism>
<dbReference type="GO" id="GO:0050897">
    <property type="term" value="F:cobalt ion binding"/>
    <property type="evidence" value="ECO:0007669"/>
    <property type="project" value="UniProtKB-UniRule"/>
</dbReference>
<dbReference type="InterPro" id="IPR005255">
    <property type="entry name" value="PdxA_fam"/>
</dbReference>
<dbReference type="SUPFAM" id="SSF53659">
    <property type="entry name" value="Isocitrate/Isopropylmalate dehydrogenase-like"/>
    <property type="match status" value="1"/>
</dbReference>
<dbReference type="GO" id="GO:0050570">
    <property type="term" value="F:4-hydroxythreonine-4-phosphate dehydrogenase activity"/>
    <property type="evidence" value="ECO:0007669"/>
    <property type="project" value="UniProtKB-UniRule"/>
</dbReference>
<comment type="cofactor">
    <cofactor evidence="7">
        <name>Zn(2+)</name>
        <dbReference type="ChEBI" id="CHEBI:29105"/>
    </cofactor>
    <cofactor evidence="7">
        <name>Mg(2+)</name>
        <dbReference type="ChEBI" id="CHEBI:18420"/>
    </cofactor>
    <cofactor evidence="7">
        <name>Co(2+)</name>
        <dbReference type="ChEBI" id="CHEBI:48828"/>
    </cofactor>
    <text evidence="7">Binds 1 divalent metal cation per subunit. Can use ions such as Zn(2+), Mg(2+) or Co(2+).</text>
</comment>
<comment type="function">
    <text evidence="7">Catalyzes the NAD(P)-dependent oxidation of 4-(phosphooxy)-L-threonine (HTP) into 2-amino-3-oxo-4-(phosphooxy)butyric acid which spontaneously decarboxylates to form 3-amino-2-oxopropyl phosphate (AHAP).</text>
</comment>
<keyword evidence="9" id="KW-1185">Reference proteome</keyword>
<feature type="binding site" evidence="7">
    <location>
        <position position="297"/>
    </location>
    <ligand>
        <name>substrate</name>
    </ligand>
</feature>
<feature type="binding site" evidence="7">
    <location>
        <position position="306"/>
    </location>
    <ligand>
        <name>substrate</name>
    </ligand>
</feature>
<feature type="binding site" evidence="7">
    <location>
        <position position="280"/>
    </location>
    <ligand>
        <name>a divalent metal cation</name>
        <dbReference type="ChEBI" id="CHEBI:60240"/>
        <note>ligand shared between dimeric partners</note>
    </ligand>
</feature>
<evidence type="ECO:0000256" key="6">
    <source>
        <dbReference type="ARBA" id="ARBA00023096"/>
    </source>
</evidence>
<feature type="binding site" evidence="7">
    <location>
        <position position="146"/>
    </location>
    <ligand>
        <name>substrate</name>
    </ligand>
</feature>
<comment type="miscellaneous">
    <text evidence="7">The active site is located at the dimer interface.</text>
</comment>
<evidence type="ECO:0000256" key="2">
    <source>
        <dbReference type="ARBA" id="ARBA00022723"/>
    </source>
</evidence>
<feature type="binding site" evidence="7">
    <location>
        <position position="180"/>
    </location>
    <ligand>
        <name>a divalent metal cation</name>
        <dbReference type="ChEBI" id="CHEBI:60240"/>
        <note>ligand shared between dimeric partners</note>
    </ligand>
</feature>
<name>A0A397Q5V7_9HYPH</name>
<comment type="caution">
    <text evidence="8">The sequence shown here is derived from an EMBL/GenBank/DDBJ whole genome shotgun (WGS) entry which is preliminary data.</text>
</comment>
<feature type="binding site" evidence="7">
    <location>
        <position position="288"/>
    </location>
    <ligand>
        <name>substrate</name>
    </ligand>
</feature>
<comment type="catalytic activity">
    <reaction evidence="7">
        <text>4-(phosphooxy)-L-threonine + NAD(+) = 3-amino-2-oxopropyl phosphate + CO2 + NADH</text>
        <dbReference type="Rhea" id="RHEA:32275"/>
        <dbReference type="ChEBI" id="CHEBI:16526"/>
        <dbReference type="ChEBI" id="CHEBI:57279"/>
        <dbReference type="ChEBI" id="CHEBI:57540"/>
        <dbReference type="ChEBI" id="CHEBI:57945"/>
        <dbReference type="ChEBI" id="CHEBI:58452"/>
        <dbReference type="EC" id="1.1.1.262"/>
    </reaction>
</comment>
<protein>
    <recommendedName>
        <fullName evidence="7">4-hydroxythreonine-4-phosphate dehydrogenase</fullName>
        <ecNumber evidence="7">1.1.1.262</ecNumber>
    </recommendedName>
    <alternativeName>
        <fullName evidence="7">4-(phosphohydroxy)-L-threonine dehydrogenase</fullName>
    </alternativeName>
</protein>
<dbReference type="Proteomes" id="UP000266273">
    <property type="component" value="Unassembled WGS sequence"/>
</dbReference>
<keyword evidence="1 7" id="KW-0963">Cytoplasm</keyword>
<feature type="binding site" evidence="7">
    <location>
        <position position="147"/>
    </location>
    <ligand>
        <name>substrate</name>
    </ligand>
</feature>
<evidence type="ECO:0000256" key="3">
    <source>
        <dbReference type="ARBA" id="ARBA00022857"/>
    </source>
</evidence>
<comment type="subunit">
    <text evidence="7">Homodimer.</text>
</comment>
<dbReference type="OrthoDB" id="9801783at2"/>
<keyword evidence="2 7" id="KW-0479">Metal-binding</keyword>
<dbReference type="NCBIfam" id="NF003699">
    <property type="entry name" value="PRK05312.1"/>
    <property type="match status" value="1"/>
</dbReference>
<dbReference type="GO" id="GO:0005737">
    <property type="term" value="C:cytoplasm"/>
    <property type="evidence" value="ECO:0007669"/>
    <property type="project" value="UniProtKB-SubCell"/>
</dbReference>
<evidence type="ECO:0000256" key="5">
    <source>
        <dbReference type="ARBA" id="ARBA00023027"/>
    </source>
</evidence>
<feature type="binding site" evidence="7">
    <location>
        <position position="225"/>
    </location>
    <ligand>
        <name>a divalent metal cation</name>
        <dbReference type="ChEBI" id="CHEBI:60240"/>
        <note>ligand shared between dimeric partners</note>
    </ligand>
</feature>
<dbReference type="UniPathway" id="UPA00244">
    <property type="reaction ID" value="UER00312"/>
</dbReference>
<evidence type="ECO:0000313" key="8">
    <source>
        <dbReference type="EMBL" id="RIA56482.1"/>
    </source>
</evidence>
<dbReference type="AlphaFoldDB" id="A0A397Q5V7"/>
<dbReference type="GO" id="GO:0008270">
    <property type="term" value="F:zinc ion binding"/>
    <property type="evidence" value="ECO:0007669"/>
    <property type="project" value="UniProtKB-UniRule"/>
</dbReference>
<dbReference type="PANTHER" id="PTHR30004">
    <property type="entry name" value="4-HYDROXYTHREONINE-4-PHOSPHATE DEHYDROGENASE"/>
    <property type="match status" value="1"/>
</dbReference>
<dbReference type="EMBL" id="QXDF01000001">
    <property type="protein sequence ID" value="RIA56482.1"/>
    <property type="molecule type" value="Genomic_DNA"/>
</dbReference>
<dbReference type="EC" id="1.1.1.262" evidence="7"/>
<evidence type="ECO:0000256" key="1">
    <source>
        <dbReference type="ARBA" id="ARBA00022490"/>
    </source>
</evidence>
<dbReference type="PANTHER" id="PTHR30004:SF6">
    <property type="entry name" value="D-THREONATE 4-PHOSPHATE DEHYDROGENASE"/>
    <property type="match status" value="1"/>
</dbReference>
<reference evidence="8 9" key="1">
    <citation type="submission" date="2018-08" db="EMBL/GenBank/DDBJ databases">
        <title>Genomic Encyclopedia of Archaeal and Bacterial Type Strains, Phase II (KMG-II): from individual species to whole genera.</title>
        <authorList>
            <person name="Goeker M."/>
        </authorList>
    </citation>
    <scope>NUCLEOTIDE SEQUENCE [LARGE SCALE GENOMIC DNA]</scope>
    <source>
        <strain evidence="8 9">DSM 5002</strain>
    </source>
</reference>
<dbReference type="GO" id="GO:0000287">
    <property type="term" value="F:magnesium ion binding"/>
    <property type="evidence" value="ECO:0007669"/>
    <property type="project" value="UniProtKB-UniRule"/>
</dbReference>
<keyword evidence="5 7" id="KW-0520">NAD</keyword>
<comment type="similarity">
    <text evidence="7">Belongs to the PdxA family.</text>
</comment>
<dbReference type="GO" id="GO:0042823">
    <property type="term" value="P:pyridoxal phosphate biosynthetic process"/>
    <property type="evidence" value="ECO:0007669"/>
    <property type="project" value="UniProtKB-UniRule"/>
</dbReference>
<evidence type="ECO:0000313" key="9">
    <source>
        <dbReference type="Proteomes" id="UP000266273"/>
    </source>
</evidence>
<accession>A0A397Q5V7</accession>
<keyword evidence="7" id="KW-0170">Cobalt</keyword>
<keyword evidence="7" id="KW-0862">Zinc</keyword>
<dbReference type="Gene3D" id="3.40.718.10">
    <property type="entry name" value="Isopropylmalate Dehydrogenase"/>
    <property type="match status" value="1"/>
</dbReference>
<comment type="subcellular location">
    <subcellularLocation>
        <location evidence="7">Cytoplasm</location>
    </subcellularLocation>
</comment>
<dbReference type="GO" id="GO:0051287">
    <property type="term" value="F:NAD binding"/>
    <property type="evidence" value="ECO:0007669"/>
    <property type="project" value="InterPro"/>
</dbReference>
<proteinExistence type="inferred from homology"/>
<dbReference type="GO" id="GO:0008615">
    <property type="term" value="P:pyridoxine biosynthetic process"/>
    <property type="evidence" value="ECO:0007669"/>
    <property type="project" value="UniProtKB-UniRule"/>
</dbReference>
<sequence length="350" mass="36984">MAEFKRAEQAGPLALTMGDPAGIGPEIAMKAWSARRDTSIPCFAMIADPDLMARRADALHYTIPISEIDAPVEASEVFEETLPVLPTPKPVKSFEARVPAPENAPSVISAIELGVELVLSGQASALVTNPMSKAVVAAAGFGFRGHTDHLGALAQRHGLNATPVMMLYGGGLRTVPVTVHIALRDVPEALTAERIIETAVITHRALIEDFGIAKPRIALTGLNPHAGEDGTMGTEERDIIDPAIAALANQGIETLGPLPADTAFHAEARQRYDAILGMYHDQALIPVKTLAFDEGVNVTLGLPFVRTSPDHGTAFDIAGTGKARPDSLIAALRLAADMAETRRGRKEGLA</sequence>
<keyword evidence="6 7" id="KW-0664">Pyridoxine biosynthesis</keyword>
<dbReference type="RefSeq" id="WP_119061270.1">
    <property type="nucleotide sequence ID" value="NZ_QXDF01000001.1"/>
</dbReference>
<evidence type="ECO:0000256" key="4">
    <source>
        <dbReference type="ARBA" id="ARBA00023002"/>
    </source>
</evidence>